<organism evidence="10 11">
    <name type="scientific">Anaeromyxobacter dehalogenans (strain 2CP-C)</name>
    <dbReference type="NCBI Taxonomy" id="290397"/>
    <lineage>
        <taxon>Bacteria</taxon>
        <taxon>Pseudomonadati</taxon>
        <taxon>Myxococcota</taxon>
        <taxon>Myxococcia</taxon>
        <taxon>Myxococcales</taxon>
        <taxon>Cystobacterineae</taxon>
        <taxon>Anaeromyxobacteraceae</taxon>
        <taxon>Anaeromyxobacter</taxon>
    </lineage>
</organism>
<reference evidence="10 11" key="1">
    <citation type="submission" date="2006-01" db="EMBL/GenBank/DDBJ databases">
        <title>Complete sequence of Anaeromyxobacter dehalogenans 2CP-C.</title>
        <authorList>
            <consortium name="US DOE Joint Genome Institute"/>
            <person name="Copeland A."/>
            <person name="Lucas S."/>
            <person name="Lapidus A."/>
            <person name="Barry K."/>
            <person name="Detter J.C."/>
            <person name="Glavina T."/>
            <person name="Hammon N."/>
            <person name="Israni S."/>
            <person name="Pitluck S."/>
            <person name="Brettin T."/>
            <person name="Bruce D."/>
            <person name="Han C."/>
            <person name="Tapia R."/>
            <person name="Gilna P."/>
            <person name="Kiss H."/>
            <person name="Schmutz J."/>
            <person name="Larimer F."/>
            <person name="Land M."/>
            <person name="Kyrpides N."/>
            <person name="Anderson I."/>
            <person name="Sanford R.A."/>
            <person name="Ritalahti K.M."/>
            <person name="Thomas H.S."/>
            <person name="Kirby J.R."/>
            <person name="Zhulin I.B."/>
            <person name="Loeffler F.E."/>
            <person name="Richardson P."/>
        </authorList>
    </citation>
    <scope>NUCLEOTIDE SEQUENCE [LARGE SCALE GENOMIC DNA]</scope>
    <source>
        <strain evidence="10 11">2CP-C</strain>
    </source>
</reference>
<dbReference type="STRING" id="290397.Adeh_1756"/>
<dbReference type="PANTHER" id="PTHR36106">
    <property type="entry name" value="ANAEROBIC C4-DICARBOXYLATE TRANSPORTER DCUB"/>
    <property type="match status" value="1"/>
</dbReference>
<feature type="transmembrane region" description="Helical" evidence="9">
    <location>
        <begin position="94"/>
        <end position="120"/>
    </location>
</feature>
<evidence type="ECO:0000256" key="5">
    <source>
        <dbReference type="ARBA" id="ARBA00022519"/>
    </source>
</evidence>
<dbReference type="AlphaFoldDB" id="Q2IIQ0"/>
<dbReference type="RefSeq" id="WP_011420812.1">
    <property type="nucleotide sequence ID" value="NC_007760.1"/>
</dbReference>
<dbReference type="EMBL" id="CP000251">
    <property type="protein sequence ID" value="ABC81529.1"/>
    <property type="molecule type" value="Genomic_DNA"/>
</dbReference>
<keyword evidence="8 9" id="KW-0472">Membrane</keyword>
<dbReference type="NCBIfam" id="TIGR00770">
    <property type="entry name" value="Dcu"/>
    <property type="match status" value="1"/>
</dbReference>
<evidence type="ECO:0000256" key="6">
    <source>
        <dbReference type="ARBA" id="ARBA00022692"/>
    </source>
</evidence>
<feature type="transmembrane region" description="Helical" evidence="9">
    <location>
        <begin position="51"/>
        <end position="74"/>
    </location>
</feature>
<keyword evidence="4" id="KW-1003">Cell membrane</keyword>
<feature type="transmembrane region" description="Helical" evidence="9">
    <location>
        <begin position="304"/>
        <end position="325"/>
    </location>
</feature>
<dbReference type="PIRSF" id="PIRSF004539">
    <property type="entry name" value="C4-dicrbxl_trns"/>
    <property type="match status" value="1"/>
</dbReference>
<comment type="similarity">
    <text evidence="2">Belongs to the DcuA/DcuB transporter (TC 2.A.13.1) family.</text>
</comment>
<keyword evidence="3" id="KW-0813">Transport</keyword>
<evidence type="ECO:0000313" key="10">
    <source>
        <dbReference type="EMBL" id="ABC81529.1"/>
    </source>
</evidence>
<accession>Q2IIQ0</accession>
<keyword evidence="5" id="KW-0997">Cell inner membrane</keyword>
<evidence type="ECO:0000313" key="11">
    <source>
        <dbReference type="Proteomes" id="UP000001935"/>
    </source>
</evidence>
<evidence type="ECO:0000256" key="8">
    <source>
        <dbReference type="ARBA" id="ARBA00023136"/>
    </source>
</evidence>
<protein>
    <submittedName>
        <fullName evidence="10">Anaerobic c4-dicarboxylate membrane transporter family protein</fullName>
    </submittedName>
</protein>
<proteinExistence type="inferred from homology"/>
<dbReference type="NCBIfam" id="NF006927">
    <property type="entry name" value="PRK09412.1"/>
    <property type="match status" value="1"/>
</dbReference>
<dbReference type="GO" id="GO:0005886">
    <property type="term" value="C:plasma membrane"/>
    <property type="evidence" value="ECO:0007669"/>
    <property type="project" value="UniProtKB-SubCell"/>
</dbReference>
<feature type="transmembrane region" description="Helical" evidence="9">
    <location>
        <begin position="141"/>
        <end position="168"/>
    </location>
</feature>
<comment type="subcellular location">
    <subcellularLocation>
        <location evidence="1">Cell inner membrane</location>
        <topology evidence="1">Multi-pass membrane protein</topology>
    </subcellularLocation>
</comment>
<feature type="transmembrane region" description="Helical" evidence="9">
    <location>
        <begin position="430"/>
        <end position="449"/>
    </location>
</feature>
<sequence length="453" mass="46892">MIWLQLVVVLAAIFVGARLGGIGLGVMGGLGLGVLTFVFHLQPTSPPIDVLLMIAAVVTAAGVLQAAGGLDYLVSVAERILRSNPDRITFLGPLVTYVFTLFAGTGHVAYSVLPVISEVARETGVRPERPMSISVIASQQAITASPISAATVALLGMLSTGAAGAAFHIELIDILKVCIPSTLLGVLAAAFVANRMGKDLEEDPEYQDRVARGLAAPTGRQALAAADGGEPVRAAAPVTAKIAVGIFLAAALAVVLFGSFPGMRPQWTTASGVTKLGMPHAIEMVMLSAAALMLMVCRVDVSKVATGSVFGAGVQAVIAIFGIAWMGDTFFAGNMEVLGGSIKGMVTAAPWLFAAALFALSVLLYSQAATVRALMPLGIALGIPAPALMAMFPAVNGYFFIPNYPTIVAAINFDRTGTTRIGRWVLNHSFMVPGLISTVVAIATGLVIVRFMF</sequence>
<gene>
    <name evidence="10" type="ordered locus">Adeh_1756</name>
</gene>
<evidence type="ECO:0000256" key="4">
    <source>
        <dbReference type="ARBA" id="ARBA00022475"/>
    </source>
</evidence>
<feature type="transmembrane region" description="Helical" evidence="9">
    <location>
        <begin position="242"/>
        <end position="260"/>
    </location>
</feature>
<keyword evidence="7 9" id="KW-1133">Transmembrane helix</keyword>
<feature type="transmembrane region" description="Helical" evidence="9">
    <location>
        <begin position="280"/>
        <end position="297"/>
    </location>
</feature>
<evidence type="ECO:0000256" key="9">
    <source>
        <dbReference type="SAM" id="Phobius"/>
    </source>
</evidence>
<dbReference type="KEGG" id="ade:Adeh_1756"/>
<dbReference type="eggNOG" id="COG2704">
    <property type="taxonomic scope" value="Bacteria"/>
</dbReference>
<keyword evidence="6 9" id="KW-0812">Transmembrane</keyword>
<dbReference type="Pfam" id="PF03605">
    <property type="entry name" value="DcuA_DcuB"/>
    <property type="match status" value="1"/>
</dbReference>
<evidence type="ECO:0000256" key="2">
    <source>
        <dbReference type="ARBA" id="ARBA00006413"/>
    </source>
</evidence>
<dbReference type="PANTHER" id="PTHR36106:SF1">
    <property type="entry name" value="ANAEROBIC C4-DICARBOXYLATE TRANSPORTER DCUB"/>
    <property type="match status" value="1"/>
</dbReference>
<feature type="transmembrane region" description="Helical" evidence="9">
    <location>
        <begin position="6"/>
        <end position="39"/>
    </location>
</feature>
<feature type="transmembrane region" description="Helical" evidence="9">
    <location>
        <begin position="377"/>
        <end position="401"/>
    </location>
</feature>
<name>Q2IIQ0_ANADE</name>
<dbReference type="OrthoDB" id="9770910at2"/>
<dbReference type="Proteomes" id="UP000001935">
    <property type="component" value="Chromosome"/>
</dbReference>
<dbReference type="NCBIfam" id="NF009136">
    <property type="entry name" value="PRK12489.1"/>
    <property type="match status" value="1"/>
</dbReference>
<dbReference type="InterPro" id="IPR004668">
    <property type="entry name" value="Anaer_Dcu_memb_transpt"/>
</dbReference>
<evidence type="ECO:0000256" key="1">
    <source>
        <dbReference type="ARBA" id="ARBA00004429"/>
    </source>
</evidence>
<dbReference type="GO" id="GO:0015556">
    <property type="term" value="F:C4-dicarboxylate transmembrane transporter activity"/>
    <property type="evidence" value="ECO:0007669"/>
    <property type="project" value="InterPro"/>
</dbReference>
<feature type="transmembrane region" description="Helical" evidence="9">
    <location>
        <begin position="345"/>
        <end position="365"/>
    </location>
</feature>
<evidence type="ECO:0000256" key="3">
    <source>
        <dbReference type="ARBA" id="ARBA00022448"/>
    </source>
</evidence>
<dbReference type="HOGENOM" id="CLU_036056_1_1_7"/>
<evidence type="ECO:0000256" key="7">
    <source>
        <dbReference type="ARBA" id="ARBA00022989"/>
    </source>
</evidence>